<dbReference type="EMBL" id="JAPUFD010000014">
    <property type="protein sequence ID" value="MDI1491284.1"/>
    <property type="molecule type" value="Genomic_DNA"/>
</dbReference>
<dbReference type="SUPFAM" id="SSF51905">
    <property type="entry name" value="FAD/NAD(P)-binding domain"/>
    <property type="match status" value="1"/>
</dbReference>
<dbReference type="Pfam" id="PF05199">
    <property type="entry name" value="GMC_oxred_C"/>
    <property type="match status" value="1"/>
</dbReference>
<keyword evidence="2" id="KW-0325">Glycoprotein</keyword>
<accession>A0AA43QTH3</accession>
<sequence>MHFSTLITHAALAASVLSLRVNKRAAHNEQVTAQGLLGSHFGAIDISATYDYIVVGGGTAGLTVARRLAQHHTVAVVEAGGFYEVDNANITEVPADAGYYAGKKPVFDNPLIDWRQMTTVQPGFGGESVLFPQGRALGGSSTRNFMWYQRGSKGSYQNWADQVGDEAYTFSNFLPFLKRSVKFSPPNQGARFANSTPQYNHSLFDPHGGPLHVSYPNFASPAASWSAFGFDAIGWKQSNGSMVDGNLMGQWGWIAMTIDPVAQSRSTSESSMLREAIQLNDNLGVYANTLAKKILFNDKKAATGVVLETSGLGSGSVTWQINATKELIVSAGAFRSPQMLMVSGVGPKATLESNGIEVIADRPGVGQGMWDQPFFGISRQVNAITHNSLTNPDFAAEAAAQYNANRTGILTNVGADTIGFEKIPHGGLSNSTRTILDTTFGSDWPDIELLVQDAYTGLFNDYLFDAPDTKAYSTVACVLVAPFSRGNVTIESPDTSVHPIVNPAWLTDPRDQEVAIAGFKRARAVWAAKAVQPILVGGETFPGANVTTDKQILQAVMESSDTIHHAACTCRMGRSNDSMAVVDSKGRVFGVQGLRVVDASAFPLLPPGQPQATVYGLAEKIANDILTGAS</sequence>
<dbReference type="PIRSF" id="PIRSF000137">
    <property type="entry name" value="Alcohol_oxidase"/>
    <property type="match status" value="1"/>
</dbReference>
<dbReference type="Proteomes" id="UP001161017">
    <property type="component" value="Unassembled WGS sequence"/>
</dbReference>
<dbReference type="GO" id="GO:0016614">
    <property type="term" value="F:oxidoreductase activity, acting on CH-OH group of donors"/>
    <property type="evidence" value="ECO:0007669"/>
    <property type="project" value="InterPro"/>
</dbReference>
<keyword evidence="4" id="KW-0732">Signal</keyword>
<dbReference type="InterPro" id="IPR036188">
    <property type="entry name" value="FAD/NAD-bd_sf"/>
</dbReference>
<evidence type="ECO:0000256" key="1">
    <source>
        <dbReference type="ARBA" id="ARBA00010790"/>
    </source>
</evidence>
<dbReference type="PROSITE" id="PS00624">
    <property type="entry name" value="GMC_OXRED_2"/>
    <property type="match status" value="1"/>
</dbReference>
<feature type="chain" id="PRO_5041247178" description="Glucose-methanol-choline oxidoreductase N-terminal domain-containing protein" evidence="4">
    <location>
        <begin position="19"/>
        <end position="630"/>
    </location>
</feature>
<dbReference type="AlphaFoldDB" id="A0AA43QTH3"/>
<evidence type="ECO:0000313" key="7">
    <source>
        <dbReference type="Proteomes" id="UP001161017"/>
    </source>
</evidence>
<comment type="cofactor">
    <cofactor evidence="3">
        <name>FAD</name>
        <dbReference type="ChEBI" id="CHEBI:57692"/>
    </cofactor>
</comment>
<proteinExistence type="inferred from homology"/>
<reference evidence="6" key="1">
    <citation type="journal article" date="2023" name="Genome Biol. Evol.">
        <title>First Whole Genome Sequence and Flow Cytometry Genome Size Data for the Lichen-Forming Fungus Ramalina farinacea (Ascomycota).</title>
        <authorList>
            <person name="Llewellyn T."/>
            <person name="Mian S."/>
            <person name="Hill R."/>
            <person name="Leitch I.J."/>
            <person name="Gaya E."/>
        </authorList>
    </citation>
    <scope>NUCLEOTIDE SEQUENCE</scope>
    <source>
        <strain evidence="6">LIQ254RAFAR</strain>
    </source>
</reference>
<dbReference type="GO" id="GO:0050660">
    <property type="term" value="F:flavin adenine dinucleotide binding"/>
    <property type="evidence" value="ECO:0007669"/>
    <property type="project" value="InterPro"/>
</dbReference>
<dbReference type="InterPro" id="IPR000172">
    <property type="entry name" value="GMC_OxRdtase_N"/>
</dbReference>
<organism evidence="6 7">
    <name type="scientific">Ramalina farinacea</name>
    <dbReference type="NCBI Taxonomy" id="258253"/>
    <lineage>
        <taxon>Eukaryota</taxon>
        <taxon>Fungi</taxon>
        <taxon>Dikarya</taxon>
        <taxon>Ascomycota</taxon>
        <taxon>Pezizomycotina</taxon>
        <taxon>Lecanoromycetes</taxon>
        <taxon>OSLEUM clade</taxon>
        <taxon>Lecanoromycetidae</taxon>
        <taxon>Lecanorales</taxon>
        <taxon>Lecanorineae</taxon>
        <taxon>Ramalinaceae</taxon>
        <taxon>Ramalina</taxon>
    </lineage>
</organism>
<gene>
    <name evidence="6" type="ORF">OHK93_002493</name>
</gene>
<feature type="binding site" evidence="3">
    <location>
        <begin position="610"/>
        <end position="611"/>
    </location>
    <ligand>
        <name>FAD</name>
        <dbReference type="ChEBI" id="CHEBI:57692"/>
    </ligand>
</feature>
<dbReference type="PANTHER" id="PTHR11552">
    <property type="entry name" value="GLUCOSE-METHANOL-CHOLINE GMC OXIDOREDUCTASE"/>
    <property type="match status" value="1"/>
</dbReference>
<keyword evidence="7" id="KW-1185">Reference proteome</keyword>
<keyword evidence="3" id="KW-0285">Flavoprotein</keyword>
<protein>
    <recommendedName>
        <fullName evidence="5">Glucose-methanol-choline oxidoreductase N-terminal domain-containing protein</fullName>
    </recommendedName>
</protein>
<comment type="caution">
    <text evidence="6">The sequence shown here is derived from an EMBL/GenBank/DDBJ whole genome shotgun (WGS) entry which is preliminary data.</text>
</comment>
<dbReference type="GO" id="GO:0044550">
    <property type="term" value="P:secondary metabolite biosynthetic process"/>
    <property type="evidence" value="ECO:0007669"/>
    <property type="project" value="TreeGrafter"/>
</dbReference>
<name>A0AA43QTH3_9LECA</name>
<feature type="domain" description="Glucose-methanol-choline oxidoreductase N-terminal" evidence="5">
    <location>
        <begin position="332"/>
        <end position="346"/>
    </location>
</feature>
<keyword evidence="3" id="KW-0274">FAD</keyword>
<dbReference type="InterPro" id="IPR012132">
    <property type="entry name" value="GMC_OxRdtase"/>
</dbReference>
<evidence type="ECO:0000256" key="4">
    <source>
        <dbReference type="SAM" id="SignalP"/>
    </source>
</evidence>
<dbReference type="Gene3D" id="3.50.50.60">
    <property type="entry name" value="FAD/NAD(P)-binding domain"/>
    <property type="match status" value="1"/>
</dbReference>
<dbReference type="Gene3D" id="3.30.560.10">
    <property type="entry name" value="Glucose Oxidase, domain 3"/>
    <property type="match status" value="1"/>
</dbReference>
<dbReference type="InterPro" id="IPR007867">
    <property type="entry name" value="GMC_OxRtase_C"/>
</dbReference>
<comment type="similarity">
    <text evidence="1">Belongs to the GMC oxidoreductase family.</text>
</comment>
<dbReference type="PANTHER" id="PTHR11552:SF138">
    <property type="entry name" value="DEHYDROGENASE PKFF-RELATED"/>
    <property type="match status" value="1"/>
</dbReference>
<evidence type="ECO:0000313" key="6">
    <source>
        <dbReference type="EMBL" id="MDI1491284.1"/>
    </source>
</evidence>
<dbReference type="SUPFAM" id="SSF54373">
    <property type="entry name" value="FAD-linked reductases, C-terminal domain"/>
    <property type="match status" value="1"/>
</dbReference>
<evidence type="ECO:0000259" key="5">
    <source>
        <dbReference type="PROSITE" id="PS00624"/>
    </source>
</evidence>
<dbReference type="Pfam" id="PF00732">
    <property type="entry name" value="GMC_oxred_N"/>
    <property type="match status" value="1"/>
</dbReference>
<evidence type="ECO:0000256" key="2">
    <source>
        <dbReference type="ARBA" id="ARBA00023180"/>
    </source>
</evidence>
<feature type="signal peptide" evidence="4">
    <location>
        <begin position="1"/>
        <end position="18"/>
    </location>
</feature>
<evidence type="ECO:0000256" key="3">
    <source>
        <dbReference type="PIRSR" id="PIRSR000137-2"/>
    </source>
</evidence>